<dbReference type="InterPro" id="IPR010720">
    <property type="entry name" value="Alpha-L-AF_C"/>
</dbReference>
<dbReference type="Gene3D" id="3.20.20.80">
    <property type="entry name" value="Glycosidases"/>
    <property type="match status" value="1"/>
</dbReference>
<dbReference type="OrthoDB" id="9758333at2"/>
<feature type="domain" description="Alpha-L-arabinofuranosidase C-terminal" evidence="6">
    <location>
        <begin position="590"/>
        <end position="766"/>
    </location>
</feature>
<keyword evidence="8" id="KW-1185">Reference proteome</keyword>
<evidence type="ECO:0000256" key="1">
    <source>
        <dbReference type="ARBA" id="ARBA00001462"/>
    </source>
</evidence>
<dbReference type="InterPro" id="IPR017853">
    <property type="entry name" value="GH"/>
</dbReference>
<proteinExistence type="inferred from homology"/>
<sequence length="779" mass="88016">MYDPFLYRDRQAVWRCFWTLNDHDNVFAQASSNDLIQWGRQYYPETTLGKTVTVLAVRRETNNQYAIDYKDSAGEYFVASTSDFKTYNFKKSPIVADSRKEVSINGAVLRGQIHRVAWSEVNALLQHVEIVQARHKLYRENSSMYGTLFPDLKTVTGSISLEPNRRKEISDLLVGVFFEDINYAADGGLYAELIQNRDFEYSLSDREGRDKSWNAMHSWSSTGGVNVIIDTTHYIHINNKHHALVNVGSAGALRNTGFDGIVLRKGQTYEFSCFSKLMNGKVVQANVKLVRPNGEVLATQKLSVSTVKWKQQSLVLKATADEDKASFEIEFTTPGVVALDMISVFPQNTFKGRKNGLRADLANVIADLHPRFIRFPGGCVAHGDGVHNIYHWKNTIGPLEARKPQRNLWGYHQTAGLGYLEYFQFCEDVGAEPVPVVAAGVPCQNSVGGQQGGIPESEMDSYVQDILDLIEFANGDGKTTWGKKRIALGHPKPFNLKYIGIGNEDLITDVFEARFVKIHEAVKRKYPDITVIGTVGPFYQGTDYVEGWKLADQLRLEMVDEHYYESPGWFIYNQDFYDRYDRSKSKVYLGEYASHLPGRPNNLETALSEAIYLTALERNGDVVTMASYAPLLAKEGHTQWNPDMIYFNNQSVTTTPGYEVQRMFSVHGGNEYISSNTVIDHRDNAVMKRIGTSVVYDRKTGDVIIKVVNLLPVQCDLKINLNELLMGEVPAKLITLTGEPGEKNLRPQEKDIRLSRDRVYAFPPYSLSVIRYRTSVVNK</sequence>
<dbReference type="EC" id="3.2.1.55" evidence="3"/>
<dbReference type="Pfam" id="PF06964">
    <property type="entry name" value="Alpha-L-AF_C"/>
    <property type="match status" value="1"/>
</dbReference>
<evidence type="ECO:0000313" key="7">
    <source>
        <dbReference type="EMBL" id="RAW02427.1"/>
    </source>
</evidence>
<organism evidence="7 8">
    <name type="scientific">Pseudochryseolinea flava</name>
    <dbReference type="NCBI Taxonomy" id="2059302"/>
    <lineage>
        <taxon>Bacteria</taxon>
        <taxon>Pseudomonadati</taxon>
        <taxon>Bacteroidota</taxon>
        <taxon>Cytophagia</taxon>
        <taxon>Cytophagales</taxon>
        <taxon>Fulvivirgaceae</taxon>
        <taxon>Pseudochryseolinea</taxon>
    </lineage>
</organism>
<protein>
    <recommendedName>
        <fullName evidence="3">non-reducing end alpha-L-arabinofuranosidase</fullName>
        <ecNumber evidence="3">3.2.1.55</ecNumber>
    </recommendedName>
</protein>
<comment type="caution">
    <text evidence="7">The sequence shown here is derived from an EMBL/GenBank/DDBJ whole genome shotgun (WGS) entry which is preliminary data.</text>
</comment>
<dbReference type="Gene3D" id="2.60.120.260">
    <property type="entry name" value="Galactose-binding domain-like"/>
    <property type="match status" value="1"/>
</dbReference>
<dbReference type="AlphaFoldDB" id="A0A364Y7R2"/>
<dbReference type="FunFam" id="3.20.20.80:FF:000090">
    <property type="entry name" value="Alpha-L-arabinofuranosidase A"/>
    <property type="match status" value="1"/>
</dbReference>
<evidence type="ECO:0000256" key="2">
    <source>
        <dbReference type="ARBA" id="ARBA00007186"/>
    </source>
</evidence>
<comment type="similarity">
    <text evidence="2">Belongs to the glycosyl hydrolase 51 family.</text>
</comment>
<dbReference type="PANTHER" id="PTHR31776">
    <property type="entry name" value="ALPHA-L-ARABINOFURANOSIDASE 1"/>
    <property type="match status" value="1"/>
</dbReference>
<evidence type="ECO:0000256" key="4">
    <source>
        <dbReference type="ARBA" id="ARBA00022729"/>
    </source>
</evidence>
<dbReference type="Pfam" id="PF22847">
    <property type="entry name" value="BT_3657-like_N"/>
    <property type="match status" value="1"/>
</dbReference>
<dbReference type="GO" id="GO:0046556">
    <property type="term" value="F:alpha-L-arabinofuranosidase activity"/>
    <property type="evidence" value="ECO:0007669"/>
    <property type="project" value="UniProtKB-EC"/>
</dbReference>
<dbReference type="SUPFAM" id="SSF51445">
    <property type="entry name" value="(Trans)glycosidases"/>
    <property type="match status" value="1"/>
</dbReference>
<dbReference type="SMART" id="SM00813">
    <property type="entry name" value="Alpha-L-AF_C"/>
    <property type="match status" value="1"/>
</dbReference>
<dbReference type="Pfam" id="PF22848">
    <property type="entry name" value="ASD1_dom"/>
    <property type="match status" value="1"/>
</dbReference>
<evidence type="ECO:0000256" key="5">
    <source>
        <dbReference type="ARBA" id="ARBA00022801"/>
    </source>
</evidence>
<dbReference type="EMBL" id="QMFY01000002">
    <property type="protein sequence ID" value="RAW02427.1"/>
    <property type="molecule type" value="Genomic_DNA"/>
</dbReference>
<dbReference type="InterPro" id="IPR051563">
    <property type="entry name" value="Glycosyl_Hydrolase_51"/>
</dbReference>
<evidence type="ECO:0000256" key="3">
    <source>
        <dbReference type="ARBA" id="ARBA00012670"/>
    </source>
</evidence>
<dbReference type="InterPro" id="IPR055133">
    <property type="entry name" value="BT_3657-like_N"/>
</dbReference>
<keyword evidence="4" id="KW-0732">Signal</keyword>
<dbReference type="GO" id="GO:0046373">
    <property type="term" value="P:L-arabinose metabolic process"/>
    <property type="evidence" value="ECO:0007669"/>
    <property type="project" value="InterPro"/>
</dbReference>
<evidence type="ECO:0000259" key="6">
    <source>
        <dbReference type="SMART" id="SM00813"/>
    </source>
</evidence>
<gene>
    <name evidence="7" type="ORF">DQQ10_06965</name>
</gene>
<accession>A0A364Y7R2</accession>
<dbReference type="InterPro" id="IPR055235">
    <property type="entry name" value="ASD1_cat"/>
</dbReference>
<dbReference type="PANTHER" id="PTHR31776:SF26">
    <property type="entry name" value="SECRETED ARABINOSIDASE"/>
    <property type="match status" value="1"/>
</dbReference>
<keyword evidence="5" id="KW-0378">Hydrolase</keyword>
<evidence type="ECO:0000313" key="8">
    <source>
        <dbReference type="Proteomes" id="UP000251889"/>
    </source>
</evidence>
<comment type="catalytic activity">
    <reaction evidence="1">
        <text>Hydrolysis of terminal non-reducing alpha-L-arabinofuranoside residues in alpha-L-arabinosides.</text>
        <dbReference type="EC" id="3.2.1.55"/>
    </reaction>
</comment>
<reference evidence="7 8" key="1">
    <citation type="submission" date="2018-06" db="EMBL/GenBank/DDBJ databases">
        <title>Chryseolinea flavus sp. nov., a member of the phylum Bacteroidetes isolated from soil.</title>
        <authorList>
            <person name="Li Y."/>
            <person name="Wang J."/>
        </authorList>
    </citation>
    <scope>NUCLEOTIDE SEQUENCE [LARGE SCALE GENOMIC DNA]</scope>
    <source>
        <strain evidence="7 8">SDU1-6</strain>
    </source>
</reference>
<name>A0A364Y7R2_9BACT</name>
<dbReference type="Proteomes" id="UP000251889">
    <property type="component" value="Unassembled WGS sequence"/>
</dbReference>